<evidence type="ECO:0000313" key="3">
    <source>
        <dbReference type="Proteomes" id="UP000199220"/>
    </source>
</evidence>
<proteinExistence type="predicted"/>
<dbReference type="AlphaFoldDB" id="A0A1H5LU55"/>
<reference evidence="3" key="1">
    <citation type="submission" date="2016-10" db="EMBL/GenBank/DDBJ databases">
        <authorList>
            <person name="Varghese N."/>
            <person name="Submissions S."/>
        </authorList>
    </citation>
    <scope>NUCLEOTIDE SEQUENCE [LARGE SCALE GENOMIC DNA]</scope>
    <source>
        <strain evidence="3">DSM 21368</strain>
    </source>
</reference>
<dbReference type="Proteomes" id="UP000199220">
    <property type="component" value="Unassembled WGS sequence"/>
</dbReference>
<organism evidence="2 3">
    <name type="scientific">Ruania alba</name>
    <dbReference type="NCBI Taxonomy" id="648782"/>
    <lineage>
        <taxon>Bacteria</taxon>
        <taxon>Bacillati</taxon>
        <taxon>Actinomycetota</taxon>
        <taxon>Actinomycetes</taxon>
        <taxon>Micrococcales</taxon>
        <taxon>Ruaniaceae</taxon>
        <taxon>Ruania</taxon>
    </lineage>
</organism>
<keyword evidence="3" id="KW-1185">Reference proteome</keyword>
<protein>
    <recommendedName>
        <fullName evidence="4">DUF2273 domain-containing protein</fullName>
    </recommendedName>
</protein>
<gene>
    <name evidence="2" type="ORF">SAMN04488554_2983</name>
</gene>
<sequence>MKATTTGLIAGLLLAIAIVTGGWVGLLLAVVLGGLGLALGAQLDGTIHVRAVFGQRRG</sequence>
<evidence type="ECO:0008006" key="4">
    <source>
        <dbReference type="Google" id="ProtNLM"/>
    </source>
</evidence>
<name>A0A1H5LU55_9MICO</name>
<keyword evidence="1" id="KW-0472">Membrane</keyword>
<evidence type="ECO:0000256" key="1">
    <source>
        <dbReference type="SAM" id="Phobius"/>
    </source>
</evidence>
<dbReference type="EMBL" id="FNTX01000002">
    <property type="protein sequence ID" value="SEE80582.1"/>
    <property type="molecule type" value="Genomic_DNA"/>
</dbReference>
<dbReference type="RefSeq" id="WP_089773853.1">
    <property type="nucleotide sequence ID" value="NZ_FNTX01000002.1"/>
</dbReference>
<keyword evidence="1" id="KW-1133">Transmembrane helix</keyword>
<feature type="transmembrane region" description="Helical" evidence="1">
    <location>
        <begin position="12"/>
        <end position="39"/>
    </location>
</feature>
<dbReference type="STRING" id="648782.SAMN04488554_2983"/>
<keyword evidence="1" id="KW-0812">Transmembrane</keyword>
<evidence type="ECO:0000313" key="2">
    <source>
        <dbReference type="EMBL" id="SEE80582.1"/>
    </source>
</evidence>
<accession>A0A1H5LU55</accession>